<dbReference type="AlphaFoldDB" id="A0A4U6S050"/>
<evidence type="ECO:0000313" key="2">
    <source>
        <dbReference type="Proteomes" id="UP000305095"/>
    </source>
</evidence>
<dbReference type="EMBL" id="SZZP01000009">
    <property type="protein sequence ID" value="TKV80450.1"/>
    <property type="molecule type" value="Genomic_DNA"/>
</dbReference>
<protein>
    <submittedName>
        <fullName evidence="1">Uncharacterized protein</fullName>
    </submittedName>
</protein>
<evidence type="ECO:0000313" key="1">
    <source>
        <dbReference type="EMBL" id="TKV80450.1"/>
    </source>
</evidence>
<accession>A0A4U6S050</accession>
<reference evidence="1 2" key="1">
    <citation type="submission" date="2019-05" db="EMBL/GenBank/DDBJ databases">
        <title>Draft Genome of Bradyrhizobium elkanii strain SEMIA 938, Used in Commercial Inoculants for Lupinus spp. in Brazil.</title>
        <authorList>
            <person name="Hungria M."/>
            <person name="Delamuta J.R.M."/>
            <person name="Ribeiro R.A."/>
            <person name="Nogueira M.A."/>
        </authorList>
    </citation>
    <scope>NUCLEOTIDE SEQUENCE [LARGE SCALE GENOMIC DNA]</scope>
    <source>
        <strain evidence="1 2">Semia 938</strain>
    </source>
</reference>
<proteinExistence type="predicted"/>
<name>A0A4U6S050_BRAEL</name>
<dbReference type="RefSeq" id="WP_137479231.1">
    <property type="nucleotide sequence ID" value="NZ_SZZP01000009.1"/>
</dbReference>
<sequence>MTAKAAPPGWEPHRIETRIDGYIAARGDRIPAAVAKMIAHTARQPGDCAVAAIRERMITRHKKVFGYV</sequence>
<organism evidence="1 2">
    <name type="scientific">Bradyrhizobium elkanii</name>
    <dbReference type="NCBI Taxonomy" id="29448"/>
    <lineage>
        <taxon>Bacteria</taxon>
        <taxon>Pseudomonadati</taxon>
        <taxon>Pseudomonadota</taxon>
        <taxon>Alphaproteobacteria</taxon>
        <taxon>Hyphomicrobiales</taxon>
        <taxon>Nitrobacteraceae</taxon>
        <taxon>Bradyrhizobium</taxon>
    </lineage>
</organism>
<comment type="caution">
    <text evidence="1">The sequence shown here is derived from an EMBL/GenBank/DDBJ whole genome shotgun (WGS) entry which is preliminary data.</text>
</comment>
<gene>
    <name evidence="1" type="ORF">FDV58_17000</name>
</gene>
<dbReference type="Proteomes" id="UP000305095">
    <property type="component" value="Unassembled WGS sequence"/>
</dbReference>